<feature type="compositionally biased region" description="Acidic residues" evidence="2">
    <location>
        <begin position="75"/>
        <end position="87"/>
    </location>
</feature>
<keyword evidence="4" id="KW-1185">Reference proteome</keyword>
<evidence type="ECO:0000256" key="1">
    <source>
        <dbReference type="SAM" id="Coils"/>
    </source>
</evidence>
<protein>
    <submittedName>
        <fullName evidence="3">Uncharacterized protein</fullName>
    </submittedName>
</protein>
<dbReference type="EMBL" id="MU154897">
    <property type="protein sequence ID" value="KAF9486841.1"/>
    <property type="molecule type" value="Genomic_DNA"/>
</dbReference>
<accession>A0A9P5ZJ59</accession>
<dbReference type="Proteomes" id="UP000807025">
    <property type="component" value="Unassembled WGS sequence"/>
</dbReference>
<feature type="region of interest" description="Disordered" evidence="2">
    <location>
        <begin position="55"/>
        <end position="87"/>
    </location>
</feature>
<sequence length="162" mass="17970">MPMNCHCFRGQPPWLFITEATRFKDSYAGAKGEPAMSPQVKAQIMELLRVSGTASNNLHPSVQGNEEANKSDNNNNDDDDDDEILSYEEKMEEYEVLIEAGIEAEAMAAEEEAAEEEELSEEVKTANLLTNILTDQGNESNVLKDELESRLDALAISDCPKQ</sequence>
<evidence type="ECO:0000256" key="2">
    <source>
        <dbReference type="SAM" id="MobiDB-lite"/>
    </source>
</evidence>
<evidence type="ECO:0000313" key="3">
    <source>
        <dbReference type="EMBL" id="KAF9486841.1"/>
    </source>
</evidence>
<keyword evidence="1" id="KW-0175">Coiled coil</keyword>
<organism evidence="3 4">
    <name type="scientific">Pleurotus eryngii</name>
    <name type="common">Boletus of the steppes</name>
    <dbReference type="NCBI Taxonomy" id="5323"/>
    <lineage>
        <taxon>Eukaryota</taxon>
        <taxon>Fungi</taxon>
        <taxon>Dikarya</taxon>
        <taxon>Basidiomycota</taxon>
        <taxon>Agaricomycotina</taxon>
        <taxon>Agaricomycetes</taxon>
        <taxon>Agaricomycetidae</taxon>
        <taxon>Agaricales</taxon>
        <taxon>Pleurotineae</taxon>
        <taxon>Pleurotaceae</taxon>
        <taxon>Pleurotus</taxon>
    </lineage>
</organism>
<dbReference type="AlphaFoldDB" id="A0A9P5ZJ59"/>
<name>A0A9P5ZJ59_PLEER</name>
<evidence type="ECO:0000313" key="4">
    <source>
        <dbReference type="Proteomes" id="UP000807025"/>
    </source>
</evidence>
<comment type="caution">
    <text evidence="3">The sequence shown here is derived from an EMBL/GenBank/DDBJ whole genome shotgun (WGS) entry which is preliminary data.</text>
</comment>
<feature type="coiled-coil region" evidence="1">
    <location>
        <begin position="99"/>
        <end position="129"/>
    </location>
</feature>
<feature type="compositionally biased region" description="Polar residues" evidence="2">
    <location>
        <begin position="55"/>
        <end position="66"/>
    </location>
</feature>
<reference evidence="3" key="1">
    <citation type="submission" date="2020-11" db="EMBL/GenBank/DDBJ databases">
        <authorList>
            <consortium name="DOE Joint Genome Institute"/>
            <person name="Ahrendt S."/>
            <person name="Riley R."/>
            <person name="Andreopoulos W."/>
            <person name="Labutti K."/>
            <person name="Pangilinan J."/>
            <person name="Ruiz-Duenas F.J."/>
            <person name="Barrasa J.M."/>
            <person name="Sanchez-Garcia M."/>
            <person name="Camarero S."/>
            <person name="Miyauchi S."/>
            <person name="Serrano A."/>
            <person name="Linde D."/>
            <person name="Babiker R."/>
            <person name="Drula E."/>
            <person name="Ayuso-Fernandez I."/>
            <person name="Pacheco R."/>
            <person name="Padilla G."/>
            <person name="Ferreira P."/>
            <person name="Barriuso J."/>
            <person name="Kellner H."/>
            <person name="Castanera R."/>
            <person name="Alfaro M."/>
            <person name="Ramirez L."/>
            <person name="Pisabarro A.G."/>
            <person name="Kuo A."/>
            <person name="Tritt A."/>
            <person name="Lipzen A."/>
            <person name="He G."/>
            <person name="Yan M."/>
            <person name="Ng V."/>
            <person name="Cullen D."/>
            <person name="Martin F."/>
            <person name="Rosso M.-N."/>
            <person name="Henrissat B."/>
            <person name="Hibbett D."/>
            <person name="Martinez A.T."/>
            <person name="Grigoriev I.V."/>
        </authorList>
    </citation>
    <scope>NUCLEOTIDE SEQUENCE</scope>
    <source>
        <strain evidence="3">ATCC 90797</strain>
    </source>
</reference>
<proteinExistence type="predicted"/>
<gene>
    <name evidence="3" type="ORF">BDN71DRAFT_810260</name>
</gene>